<feature type="transmembrane region" description="Helical" evidence="8">
    <location>
        <begin position="219"/>
        <end position="237"/>
    </location>
</feature>
<comment type="caution">
    <text evidence="9">The sequence shown here is derived from an EMBL/GenBank/DDBJ whole genome shotgun (WGS) entry which is preliminary data.</text>
</comment>
<dbReference type="OrthoDB" id="9800873at2"/>
<dbReference type="EMBL" id="SMAS01000003">
    <property type="protein sequence ID" value="TCT35746.1"/>
    <property type="molecule type" value="Genomic_DNA"/>
</dbReference>
<feature type="transmembrane region" description="Helical" evidence="8">
    <location>
        <begin position="124"/>
        <end position="149"/>
    </location>
</feature>
<reference evidence="9 10" key="1">
    <citation type="submission" date="2019-03" db="EMBL/GenBank/DDBJ databases">
        <title>Genomic analyses of the natural microbiome of Caenorhabditis elegans.</title>
        <authorList>
            <person name="Samuel B."/>
        </authorList>
    </citation>
    <scope>NUCLEOTIDE SEQUENCE [LARGE SCALE GENOMIC DNA]</scope>
    <source>
        <strain evidence="9 10">JUb102</strain>
    </source>
</reference>
<dbReference type="InterPro" id="IPR002781">
    <property type="entry name" value="TM_pro_TauE-like"/>
</dbReference>
<protein>
    <recommendedName>
        <fullName evidence="8">Probable membrane transporter protein</fullName>
    </recommendedName>
</protein>
<feature type="transmembrane region" description="Helical" evidence="8">
    <location>
        <begin position="161"/>
        <end position="181"/>
    </location>
</feature>
<dbReference type="RefSeq" id="WP_132495976.1">
    <property type="nucleotide sequence ID" value="NZ_SMAS01000003.1"/>
</dbReference>
<dbReference type="PANTHER" id="PTHR30269">
    <property type="entry name" value="TRANSMEMBRANE PROTEIN YFCA"/>
    <property type="match status" value="1"/>
</dbReference>
<accession>A0A4R3NKQ6</accession>
<evidence type="ECO:0000256" key="6">
    <source>
        <dbReference type="ARBA" id="ARBA00022989"/>
    </source>
</evidence>
<keyword evidence="5 8" id="KW-0812">Transmembrane</keyword>
<name>A0A4R3NKQ6_9GAMM</name>
<dbReference type="InterPro" id="IPR052017">
    <property type="entry name" value="TSUP"/>
</dbReference>
<evidence type="ECO:0000313" key="10">
    <source>
        <dbReference type="Proteomes" id="UP000295055"/>
    </source>
</evidence>
<sequence length="238" mass="26103">MALILLIFFLAGFVKGVIGLGLPTLSMGLLTTVMEPAVAASILIIPSFVTNIWQLMIGGKFLNLIRRFYLFIITIFIGTVYSPLPKLSSASEWVFPALGLILIIYGLVAMFLPKSSTSGKNERWLSPLIGYITGVITAATGVFVIPAVPYLQSLNLNKNELIQTLGLAFTASTIALAILLIRENNSETIDYYTSSIALIPAIIGMYVGQYCRNLISEKIFRRCFFLGLIALGVYMLFK</sequence>
<proteinExistence type="inferred from homology"/>
<dbReference type="PANTHER" id="PTHR30269:SF32">
    <property type="entry name" value="MEMBRANE TRANSPORTER PROTEIN-RELATED"/>
    <property type="match status" value="1"/>
</dbReference>
<gene>
    <name evidence="9" type="ORF">EC835_103200</name>
</gene>
<dbReference type="AlphaFoldDB" id="A0A4R3NKQ6"/>
<dbReference type="Proteomes" id="UP000295055">
    <property type="component" value="Unassembled WGS sequence"/>
</dbReference>
<evidence type="ECO:0000256" key="8">
    <source>
        <dbReference type="RuleBase" id="RU363041"/>
    </source>
</evidence>
<evidence type="ECO:0000313" key="9">
    <source>
        <dbReference type="EMBL" id="TCT35746.1"/>
    </source>
</evidence>
<evidence type="ECO:0000256" key="7">
    <source>
        <dbReference type="ARBA" id="ARBA00023136"/>
    </source>
</evidence>
<feature type="transmembrane region" description="Helical" evidence="8">
    <location>
        <begin position="64"/>
        <end position="81"/>
    </location>
</feature>
<dbReference type="Pfam" id="PF01925">
    <property type="entry name" value="TauE"/>
    <property type="match status" value="1"/>
</dbReference>
<organism evidence="9 10">
    <name type="scientific">Providencia alcalifaciens</name>
    <dbReference type="NCBI Taxonomy" id="126385"/>
    <lineage>
        <taxon>Bacteria</taxon>
        <taxon>Pseudomonadati</taxon>
        <taxon>Pseudomonadota</taxon>
        <taxon>Gammaproteobacteria</taxon>
        <taxon>Enterobacterales</taxon>
        <taxon>Morganellaceae</taxon>
        <taxon>Providencia</taxon>
    </lineage>
</organism>
<keyword evidence="6 8" id="KW-1133">Transmembrane helix</keyword>
<feature type="transmembrane region" description="Helical" evidence="8">
    <location>
        <begin position="188"/>
        <end position="207"/>
    </location>
</feature>
<evidence type="ECO:0000256" key="3">
    <source>
        <dbReference type="ARBA" id="ARBA00022448"/>
    </source>
</evidence>
<evidence type="ECO:0000256" key="1">
    <source>
        <dbReference type="ARBA" id="ARBA00004651"/>
    </source>
</evidence>
<evidence type="ECO:0000256" key="4">
    <source>
        <dbReference type="ARBA" id="ARBA00022475"/>
    </source>
</evidence>
<dbReference type="GO" id="GO:0005886">
    <property type="term" value="C:plasma membrane"/>
    <property type="evidence" value="ECO:0007669"/>
    <property type="project" value="UniProtKB-SubCell"/>
</dbReference>
<evidence type="ECO:0000256" key="5">
    <source>
        <dbReference type="ARBA" id="ARBA00022692"/>
    </source>
</evidence>
<comment type="similarity">
    <text evidence="2 8">Belongs to the 4-toluene sulfonate uptake permease (TSUP) (TC 2.A.102) family.</text>
</comment>
<feature type="transmembrane region" description="Helical" evidence="8">
    <location>
        <begin position="93"/>
        <end position="112"/>
    </location>
</feature>
<comment type="subcellular location">
    <subcellularLocation>
        <location evidence="1 8">Cell membrane</location>
        <topology evidence="1 8">Multi-pass membrane protein</topology>
    </subcellularLocation>
</comment>
<keyword evidence="3" id="KW-0813">Transport</keyword>
<keyword evidence="4 8" id="KW-1003">Cell membrane</keyword>
<feature type="transmembrane region" description="Helical" evidence="8">
    <location>
        <begin position="29"/>
        <end position="52"/>
    </location>
</feature>
<keyword evidence="7 8" id="KW-0472">Membrane</keyword>
<evidence type="ECO:0000256" key="2">
    <source>
        <dbReference type="ARBA" id="ARBA00009142"/>
    </source>
</evidence>